<dbReference type="InterPro" id="IPR007159">
    <property type="entry name" value="SpoVT-AbrB_dom"/>
</dbReference>
<dbReference type="NCBIfam" id="TIGR01439">
    <property type="entry name" value="lp_hng_hel_AbrB"/>
    <property type="match status" value="1"/>
</dbReference>
<dbReference type="GO" id="GO:0003677">
    <property type="term" value="F:DNA binding"/>
    <property type="evidence" value="ECO:0007669"/>
    <property type="project" value="UniProtKB-UniRule"/>
</dbReference>
<dbReference type="Gene3D" id="2.10.260.10">
    <property type="match status" value="1"/>
</dbReference>
<name>A0A8J3DQT2_9HYPH</name>
<evidence type="ECO:0000313" key="3">
    <source>
        <dbReference type="EMBL" id="GHD19684.1"/>
    </source>
</evidence>
<proteinExistence type="predicted"/>
<comment type="caution">
    <text evidence="3">The sequence shown here is derived from an EMBL/GenBank/DDBJ whole genome shotgun (WGS) entry which is preliminary data.</text>
</comment>
<dbReference type="AlphaFoldDB" id="A0A8J3DQT2"/>
<dbReference type="Proteomes" id="UP000630142">
    <property type="component" value="Unassembled WGS sequence"/>
</dbReference>
<gene>
    <name evidence="3" type="ORF">GCM10016234_31650</name>
</gene>
<protein>
    <recommendedName>
        <fullName evidence="2">SpoVT-AbrB domain-containing protein</fullName>
    </recommendedName>
</protein>
<dbReference type="RefSeq" id="WP_189505548.1">
    <property type="nucleotide sequence ID" value="NZ_BMZQ01000002.1"/>
</dbReference>
<dbReference type="EMBL" id="BMZQ01000002">
    <property type="protein sequence ID" value="GHD19684.1"/>
    <property type="molecule type" value="Genomic_DNA"/>
</dbReference>
<keyword evidence="1" id="KW-0238">DNA-binding</keyword>
<dbReference type="InterPro" id="IPR037914">
    <property type="entry name" value="SpoVT-AbrB_sf"/>
</dbReference>
<accession>A0A8J3DQT2</accession>
<evidence type="ECO:0000313" key="4">
    <source>
        <dbReference type="Proteomes" id="UP000630142"/>
    </source>
</evidence>
<dbReference type="SMART" id="SM00966">
    <property type="entry name" value="SpoVT_AbrB"/>
    <property type="match status" value="1"/>
</dbReference>
<reference evidence="3" key="2">
    <citation type="submission" date="2020-09" db="EMBL/GenBank/DDBJ databases">
        <authorList>
            <person name="Sun Q."/>
            <person name="Kim S."/>
        </authorList>
    </citation>
    <scope>NUCLEOTIDE SEQUENCE</scope>
    <source>
        <strain evidence="3">KCTC 42249</strain>
    </source>
</reference>
<organism evidence="3 4">
    <name type="scientific">Tianweitania populi</name>
    <dbReference type="NCBI Taxonomy" id="1607949"/>
    <lineage>
        <taxon>Bacteria</taxon>
        <taxon>Pseudomonadati</taxon>
        <taxon>Pseudomonadota</taxon>
        <taxon>Alphaproteobacteria</taxon>
        <taxon>Hyphomicrobiales</taxon>
        <taxon>Phyllobacteriaceae</taxon>
        <taxon>Tianweitania</taxon>
    </lineage>
</organism>
<evidence type="ECO:0000256" key="1">
    <source>
        <dbReference type="PROSITE-ProRule" id="PRU01076"/>
    </source>
</evidence>
<reference evidence="3" key="1">
    <citation type="journal article" date="2014" name="Int. J. Syst. Evol. Microbiol.">
        <title>Complete genome sequence of Corynebacterium casei LMG S-19264T (=DSM 44701T), isolated from a smear-ripened cheese.</title>
        <authorList>
            <consortium name="US DOE Joint Genome Institute (JGI-PGF)"/>
            <person name="Walter F."/>
            <person name="Albersmeier A."/>
            <person name="Kalinowski J."/>
            <person name="Ruckert C."/>
        </authorList>
    </citation>
    <scope>NUCLEOTIDE SEQUENCE</scope>
    <source>
        <strain evidence="3">KCTC 42249</strain>
    </source>
</reference>
<evidence type="ECO:0000259" key="2">
    <source>
        <dbReference type="PROSITE" id="PS51740"/>
    </source>
</evidence>
<dbReference type="SUPFAM" id="SSF89447">
    <property type="entry name" value="AbrB/MazE/MraZ-like"/>
    <property type="match status" value="1"/>
</dbReference>
<keyword evidence="4" id="KW-1185">Reference proteome</keyword>
<dbReference type="PROSITE" id="PS51740">
    <property type="entry name" value="SPOVT_ABRB"/>
    <property type="match status" value="1"/>
</dbReference>
<sequence>MRVTSKGQVTIPKPIRDRLGIEEGSEVAFIEDQDGVRLVRQTERDDPDLQAREFREWLESVRGTIDTNGMDGKDFVDWLRGPYEDLDPH</sequence>
<dbReference type="Pfam" id="PF04014">
    <property type="entry name" value="MazE_antitoxin"/>
    <property type="match status" value="1"/>
</dbReference>
<feature type="domain" description="SpoVT-AbrB" evidence="2">
    <location>
        <begin position="1"/>
        <end position="44"/>
    </location>
</feature>